<protein>
    <submittedName>
        <fullName evidence="1">Uncharacterized protein</fullName>
    </submittedName>
</protein>
<dbReference type="RefSeq" id="WP_013312945.1">
    <property type="nucleotide sequence ID" value="NC_014484.1"/>
</dbReference>
<dbReference type="HOGENOM" id="CLU_1234381_0_0_12"/>
<dbReference type="KEGG" id="sta:STHERM_c01280"/>
<gene>
    <name evidence="1" type="ordered locus">STHERM_c01280</name>
</gene>
<name>E0RNA4_WINT6</name>
<sequence length="224" mass="24936">MKRILLALPMAIVVILLAVTLVLLRFRLDTPPSIDGSTPQFLSERELSLLVTTEYTVKIVFPHDFLPAGTTPSVYRTLTRKAASGEPLTPDETANMEVYDFLDRLGHPFYLFPYDFIVVDLTVRAGYDFSDPTLPPLAAWWNEDGLLEVPPAAILSITMGDTPHTEHYPAIRLSASQWKETSDFIISHAPSILPVEDILEHATRSARRALGALLSGRRASSMLY</sequence>
<dbReference type="Proteomes" id="UP000001296">
    <property type="component" value="Chromosome"/>
</dbReference>
<accession>E0RNA4</accession>
<dbReference type="PaxDb" id="665571-STHERM_c01280"/>
<dbReference type="EMBL" id="CP001698">
    <property type="protein sequence ID" value="ADN01104.1"/>
    <property type="molecule type" value="Genomic_DNA"/>
</dbReference>
<dbReference type="AlphaFoldDB" id="E0RNA4"/>
<evidence type="ECO:0000313" key="2">
    <source>
        <dbReference type="Proteomes" id="UP000001296"/>
    </source>
</evidence>
<reference key="1">
    <citation type="submission" date="2009-08" db="EMBL/GenBank/DDBJ databases">
        <title>The genome sequence of Spirochaeta thermophila DSM6192.</title>
        <authorList>
            <person name="Angelov A."/>
            <person name="Mientus M."/>
            <person name="Wittenberg S."/>
            <person name="Lehmann R."/>
            <person name="Liesegang H."/>
            <person name="Daniel R."/>
            <person name="Liebl W."/>
        </authorList>
    </citation>
    <scope>NUCLEOTIDE SEQUENCE</scope>
    <source>
        <strain>DSM 6192</strain>
    </source>
</reference>
<evidence type="ECO:0000313" key="1">
    <source>
        <dbReference type="EMBL" id="ADN01104.1"/>
    </source>
</evidence>
<reference evidence="1 2" key="2">
    <citation type="journal article" date="2010" name="J. Bacteriol.">
        <title>Genome sequence of the polysaccharide-degrading, thermophilic anaerobe Spirochaeta thermophila DSM 6192.</title>
        <authorList>
            <person name="Angelov A."/>
            <person name="Liebl S."/>
            <person name="Ballschmiter M."/>
            <person name="Bomeke M."/>
            <person name="Lehmann R."/>
            <person name="Liesegang H."/>
            <person name="Daniel R."/>
            <person name="Liebl W."/>
        </authorList>
    </citation>
    <scope>NUCLEOTIDE SEQUENCE [LARGE SCALE GENOMIC DNA]</scope>
    <source>
        <strain evidence="2">ATCC 49972 / DSM 6192 / RI 19.B1</strain>
    </source>
</reference>
<organism evidence="1 2">
    <name type="scientific">Winmispira thermophila (strain ATCC 49972 / DSM 6192 / RI 19.B1)</name>
    <name type="common">Spirochaeta thermophila</name>
    <dbReference type="NCBI Taxonomy" id="665571"/>
    <lineage>
        <taxon>Bacteria</taxon>
        <taxon>Pseudomonadati</taxon>
        <taxon>Spirochaetota</taxon>
        <taxon>Spirochaetia</taxon>
        <taxon>Winmispirales</taxon>
        <taxon>Winmispiraceae</taxon>
        <taxon>Winmispira</taxon>
    </lineage>
</organism>
<proteinExistence type="predicted"/>